<feature type="region of interest" description="Disordered" evidence="4">
    <location>
        <begin position="681"/>
        <end position="720"/>
    </location>
</feature>
<dbReference type="STRING" id="1382522.W6MQZ0"/>
<evidence type="ECO:0000256" key="1">
    <source>
        <dbReference type="ARBA" id="ARBA00005336"/>
    </source>
</evidence>
<dbReference type="AlphaFoldDB" id="W6MQZ0"/>
<dbReference type="OrthoDB" id="4215304at2759"/>
<keyword evidence="7" id="KW-1185">Reference proteome</keyword>
<dbReference type="InterPro" id="IPR036962">
    <property type="entry name" value="Glyco_hydro_3_N_sf"/>
</dbReference>
<dbReference type="PANTHER" id="PTHR30480">
    <property type="entry name" value="BETA-HEXOSAMINIDASE-RELATED"/>
    <property type="match status" value="1"/>
</dbReference>
<evidence type="ECO:0000256" key="3">
    <source>
        <dbReference type="ARBA" id="ARBA00023295"/>
    </source>
</evidence>
<feature type="region of interest" description="Disordered" evidence="4">
    <location>
        <begin position="565"/>
        <end position="594"/>
    </location>
</feature>
<dbReference type="CDD" id="cd04301">
    <property type="entry name" value="NAT_SF"/>
    <property type="match status" value="1"/>
</dbReference>
<dbReference type="GO" id="GO:0009254">
    <property type="term" value="P:peptidoglycan turnover"/>
    <property type="evidence" value="ECO:0007669"/>
    <property type="project" value="TreeGrafter"/>
</dbReference>
<dbReference type="GO" id="GO:0004553">
    <property type="term" value="F:hydrolase activity, hydrolyzing O-glycosyl compounds"/>
    <property type="evidence" value="ECO:0007669"/>
    <property type="project" value="InterPro"/>
</dbReference>
<dbReference type="InterPro" id="IPR050226">
    <property type="entry name" value="NagZ_Beta-hexosaminidase"/>
</dbReference>
<dbReference type="InterPro" id="IPR036881">
    <property type="entry name" value="Glyco_hydro_3_C_sf"/>
</dbReference>
<organism evidence="6 7">
    <name type="scientific">Kuraishia capsulata CBS 1993</name>
    <dbReference type="NCBI Taxonomy" id="1382522"/>
    <lineage>
        <taxon>Eukaryota</taxon>
        <taxon>Fungi</taxon>
        <taxon>Dikarya</taxon>
        <taxon>Ascomycota</taxon>
        <taxon>Saccharomycotina</taxon>
        <taxon>Pichiomycetes</taxon>
        <taxon>Pichiales</taxon>
        <taxon>Pichiaceae</taxon>
        <taxon>Kuraishia</taxon>
    </lineage>
</organism>
<gene>
    <name evidence="6" type="ORF">KUCA_T00005136001</name>
</gene>
<evidence type="ECO:0000313" key="6">
    <source>
        <dbReference type="EMBL" id="CDK29149.1"/>
    </source>
</evidence>
<feature type="domain" description="Glycoside hydrolase family 3 N-terminal" evidence="5">
    <location>
        <begin position="5"/>
        <end position="310"/>
    </location>
</feature>
<comment type="similarity">
    <text evidence="1">Belongs to the glycosyl hydrolase 3 family.</text>
</comment>
<evidence type="ECO:0000256" key="4">
    <source>
        <dbReference type="SAM" id="MobiDB-lite"/>
    </source>
</evidence>
<dbReference type="EMBL" id="HG793130">
    <property type="protein sequence ID" value="CDK29149.1"/>
    <property type="molecule type" value="Genomic_DNA"/>
</dbReference>
<feature type="compositionally biased region" description="Acidic residues" evidence="4">
    <location>
        <begin position="694"/>
        <end position="716"/>
    </location>
</feature>
<name>W6MQZ0_9ASCO</name>
<dbReference type="InterPro" id="IPR017853">
    <property type="entry name" value="GH"/>
</dbReference>
<dbReference type="PANTHER" id="PTHR30480:SF8">
    <property type="entry name" value="PUTATIVE (AFU_ORTHOLOGUE AFUA_8G04060)-RELATED"/>
    <property type="match status" value="1"/>
</dbReference>
<dbReference type="Gene3D" id="3.20.20.300">
    <property type="entry name" value="Glycoside hydrolase, family 3, N-terminal domain"/>
    <property type="match status" value="1"/>
</dbReference>
<dbReference type="InterPro" id="IPR001764">
    <property type="entry name" value="Glyco_hydro_3_N"/>
</dbReference>
<evidence type="ECO:0000256" key="2">
    <source>
        <dbReference type="ARBA" id="ARBA00022801"/>
    </source>
</evidence>
<dbReference type="Pfam" id="PF00933">
    <property type="entry name" value="Glyco_hydro_3"/>
    <property type="match status" value="1"/>
</dbReference>
<evidence type="ECO:0000259" key="5">
    <source>
        <dbReference type="Pfam" id="PF00933"/>
    </source>
</evidence>
<sequence>MKSADKIGKLLIAGFEGYTVTPQARKLITVHRVGSMILGRQNFQDSDQIKALIQDLQRLAQKSNYEYPLILAVDQEGGMCNALFDEAKITQFPGNMALAASGSDEICYSVGKAIGEELMALGFNLFMGPVLDICSKMSNQMIGVRSFGSSVEDVSRFGAEFARGLKDAGMIVIGKHFPGIGSSFVDNLLELPMLMETGSQLESFNVLPFKSLIDKGLVHGLAAGGCAVPNISPDEIHACLSSVVINKILRKKLQFQGVVLSECLELEALHRNMGLGQGVIMAVFAGCDMIMICHDLAYQEEALESLHKAYRSEEYAEVLKVAITRIETLQKEVLTWPKALDPPKMTEAMWLDHQRLSTTAYQKSISLVRDNNSCLPITKFLKKKDTVAGVLLLTPLVTNVHPEAHNLSSPLPEEEEKELEELYQGEEIFRDFGQRLSTYGEDEKLKVNYKVLHTSYTANGLTNVHEELIENCKVIILVTSDASRNMYQIGLAKHVSVLCGANYKYSSSINSKPLIIISVSSPYDFLYHNGIGSAYICTYDYTTNVLKHLPAVLFGLLQPTGMIPGEHPRGGPYTPPEDSVAVKDEEAESADEREKKRRKFSRPWLVEQFELERDFRSLISLLKNNVTAEDGFERSTGSRSISKLHQLLANRDQKHFVVRNSSLNVIYGICITWVFQNRQTKNKSKPKPKRDDNESGSEEEDEQEDEETHPEEEQEDPERVGSIVLVVVDRNKRRQSIGELLHAHAMAYLDEMKCQKVRLGSDLPLVYFPADDVQSETASSFFNSVGWKGHLITGPTENKCHILRLELGNWSVGERLVRQLQVVGIRFEIRRECADVLKLIDCTGIKGKVLRYLYSAVAQRLASSETSHLTVISAVEPSRNSVVGSLVVYNSRSWLSQFYPFIDSAFEDEDEDLGVTPKRRGAAQKTVGGLTGLFIDPEFDNLRDVFKLGLICTGVSYCKRQTGMERLVVDGIEDAQLAELKDSGFEVWKTYKSDYGEMKVEGARIETQKVSAESD</sequence>
<dbReference type="Proteomes" id="UP000019384">
    <property type="component" value="Unassembled WGS sequence"/>
</dbReference>
<keyword evidence="2" id="KW-0378">Hydrolase</keyword>
<protein>
    <recommendedName>
        <fullName evidence="5">Glycoside hydrolase family 3 N-terminal domain-containing protein</fullName>
    </recommendedName>
</protein>
<reference evidence="6" key="2">
    <citation type="submission" date="2014-02" db="EMBL/GenBank/DDBJ databases">
        <title>Complete DNA sequence of /Kuraishia capsulata/ illustrates novel genomic features among budding yeasts (/Saccharomycotina/).</title>
        <authorList>
            <person name="Morales L."/>
            <person name="Noel B."/>
            <person name="Porcel B."/>
            <person name="Marcet-Houben M."/>
            <person name="Hullo M-F."/>
            <person name="Sacerdot C."/>
            <person name="Tekaia F."/>
            <person name="Leh-Louis V."/>
            <person name="Despons L."/>
            <person name="Khanna V."/>
            <person name="Aury J-M."/>
            <person name="Barbe V."/>
            <person name="Couloux A."/>
            <person name="Labadie K."/>
            <person name="Pelletier E."/>
            <person name="Souciet J-L."/>
            <person name="Boekhout T."/>
            <person name="Gabaldon T."/>
            <person name="Wincker P."/>
            <person name="Dujon B."/>
        </authorList>
    </citation>
    <scope>NUCLEOTIDE SEQUENCE</scope>
    <source>
        <strain evidence="6">CBS 1993</strain>
    </source>
</reference>
<dbReference type="Gene3D" id="3.40.630.30">
    <property type="match status" value="1"/>
</dbReference>
<evidence type="ECO:0000313" key="7">
    <source>
        <dbReference type="Proteomes" id="UP000019384"/>
    </source>
</evidence>
<dbReference type="GO" id="GO:0005975">
    <property type="term" value="P:carbohydrate metabolic process"/>
    <property type="evidence" value="ECO:0007669"/>
    <property type="project" value="InterPro"/>
</dbReference>
<dbReference type="SUPFAM" id="SSF51445">
    <property type="entry name" value="(Trans)glycosidases"/>
    <property type="match status" value="1"/>
</dbReference>
<feature type="compositionally biased region" description="Basic and acidic residues" evidence="4">
    <location>
        <begin position="580"/>
        <end position="594"/>
    </location>
</feature>
<dbReference type="GeneID" id="34522526"/>
<dbReference type="Gene3D" id="3.40.50.1700">
    <property type="entry name" value="Glycoside hydrolase family 3 C-terminal domain"/>
    <property type="match status" value="1"/>
</dbReference>
<dbReference type="InterPro" id="IPR016181">
    <property type="entry name" value="Acyl_CoA_acyltransferase"/>
</dbReference>
<reference evidence="6" key="1">
    <citation type="submission" date="2013-12" db="EMBL/GenBank/DDBJ databases">
        <authorList>
            <person name="Genoscope - CEA"/>
        </authorList>
    </citation>
    <scope>NUCLEOTIDE SEQUENCE</scope>
    <source>
        <strain evidence="6">CBS 1993</strain>
    </source>
</reference>
<proteinExistence type="inferred from homology"/>
<keyword evidence="3" id="KW-0326">Glycosidase</keyword>
<dbReference type="HOGENOM" id="CLU_008392_3_0_1"/>
<accession>W6MQZ0</accession>
<dbReference type="RefSeq" id="XP_022461138.1">
    <property type="nucleotide sequence ID" value="XM_022606291.1"/>
</dbReference>
<dbReference type="SUPFAM" id="SSF55729">
    <property type="entry name" value="Acyl-CoA N-acyltransferases (Nat)"/>
    <property type="match status" value="1"/>
</dbReference>